<accession>A0ABP3LIY5</accession>
<keyword evidence="1" id="KW-0472">Membrane</keyword>
<comment type="caution">
    <text evidence="2">The sequence shown here is derived from an EMBL/GenBank/DDBJ whole genome shotgun (WGS) entry which is preliminary data.</text>
</comment>
<evidence type="ECO:0000313" key="2">
    <source>
        <dbReference type="EMBL" id="GAA0501832.1"/>
    </source>
</evidence>
<reference evidence="3" key="1">
    <citation type="journal article" date="2019" name="Int. J. Syst. Evol. Microbiol.">
        <title>The Global Catalogue of Microorganisms (GCM) 10K type strain sequencing project: providing services to taxonomists for standard genome sequencing and annotation.</title>
        <authorList>
            <consortium name="The Broad Institute Genomics Platform"/>
            <consortium name="The Broad Institute Genome Sequencing Center for Infectious Disease"/>
            <person name="Wu L."/>
            <person name="Ma J."/>
        </authorList>
    </citation>
    <scope>NUCLEOTIDE SEQUENCE [LARGE SCALE GENOMIC DNA]</scope>
    <source>
        <strain evidence="3">JCM 12389</strain>
    </source>
</reference>
<gene>
    <name evidence="2" type="ORF">GCM10008986_31690</name>
</gene>
<name>A0ABP3LIY5_9BACI</name>
<proteinExistence type="predicted"/>
<keyword evidence="1" id="KW-0812">Transmembrane</keyword>
<feature type="transmembrane region" description="Helical" evidence="1">
    <location>
        <begin position="12"/>
        <end position="30"/>
    </location>
</feature>
<dbReference type="Proteomes" id="UP001500880">
    <property type="component" value="Unassembled WGS sequence"/>
</dbReference>
<sequence length="284" mass="32095">MDWIVGHFRESMAVISIVLAIVFVAIFIWTSLLRREVLKIIGMLAVLGVSLFADHPTSYFLAILVLATLVAKLEFLQNIAAIIRNSDAYFQHFVEKKSQKEIEASINHEIMEENQAMKENGNGVVEDADTSSFMKSNLNPVQFQFIVEGCTFTFLENKYGAIINRYVKLPGTSQEAKFDGMMNLGKKTTLFLEIKVMRRGSFPVEDLNKEIERTANFISQYSGQLSQNLELRYIFVGNIKESFVSRVKSLKPEAADVNIRFEFYTFEDLGLTDIINAPGTSSGK</sequence>
<keyword evidence="1" id="KW-1133">Transmembrane helix</keyword>
<protein>
    <submittedName>
        <fullName evidence="2">Uncharacterized protein</fullName>
    </submittedName>
</protein>
<dbReference type="EMBL" id="BAAADO010000008">
    <property type="protein sequence ID" value="GAA0501832.1"/>
    <property type="molecule type" value="Genomic_DNA"/>
</dbReference>
<evidence type="ECO:0000256" key="1">
    <source>
        <dbReference type="SAM" id="Phobius"/>
    </source>
</evidence>
<organism evidence="2 3">
    <name type="scientific">Salinibacillus aidingensis</name>
    <dbReference type="NCBI Taxonomy" id="237684"/>
    <lineage>
        <taxon>Bacteria</taxon>
        <taxon>Bacillati</taxon>
        <taxon>Bacillota</taxon>
        <taxon>Bacilli</taxon>
        <taxon>Bacillales</taxon>
        <taxon>Bacillaceae</taxon>
        <taxon>Salinibacillus</taxon>
    </lineage>
</organism>
<keyword evidence="3" id="KW-1185">Reference proteome</keyword>
<evidence type="ECO:0000313" key="3">
    <source>
        <dbReference type="Proteomes" id="UP001500880"/>
    </source>
</evidence>